<comment type="caution">
    <text evidence="2">The sequence shown here is derived from an EMBL/GenBank/DDBJ whole genome shotgun (WGS) entry which is preliminary data.</text>
</comment>
<dbReference type="Proteomes" id="UP000033876">
    <property type="component" value="Unassembled WGS sequence"/>
</dbReference>
<organism evidence="2 3">
    <name type="scientific">Candidatus Nomurabacteria bacterium GW2011_GWB1_37_5</name>
    <dbReference type="NCBI Taxonomy" id="1618742"/>
    <lineage>
        <taxon>Bacteria</taxon>
        <taxon>Candidatus Nomuraibacteriota</taxon>
    </lineage>
</organism>
<dbReference type="Gene3D" id="3.40.1350.10">
    <property type="match status" value="1"/>
</dbReference>
<dbReference type="AlphaFoldDB" id="A0A0G0GV15"/>
<sequence>MKQGKEYEDFVYKIFSEFFKNFSLTQNDRIIGMESGLLREIDVSIRGKIDNINLLFVVQAKDYKNHKSDINVIGNFSSVIRDIGASKGFLVCASGFAKTNSQYARTLGIELLSVEDIESKKWRAVIEIPVIYIDYDINYKINIPLFLNMCNELKQLNGGNDDLIAHRDKFNFSIDAGNTFLHINDHIVNLIKEKKINFIDKKEIIFTPSLRLLRYPSFEFPGSSLTIEPKKKFYLKYIIPDEYRGIKDHLNETFIPTTIKISNIPLKLDGSFTLIDQNKIPINPIGFSINIENTLIN</sequence>
<feature type="domain" description="Restriction endonuclease type IV Mrr" evidence="1">
    <location>
        <begin position="40"/>
        <end position="117"/>
    </location>
</feature>
<gene>
    <name evidence="2" type="ORF">US50_C0034G0004</name>
</gene>
<evidence type="ECO:0000313" key="2">
    <source>
        <dbReference type="EMBL" id="KKQ34863.1"/>
    </source>
</evidence>
<dbReference type="GO" id="GO:0003677">
    <property type="term" value="F:DNA binding"/>
    <property type="evidence" value="ECO:0007669"/>
    <property type="project" value="InterPro"/>
</dbReference>
<dbReference type="Pfam" id="PF04471">
    <property type="entry name" value="Mrr_cat"/>
    <property type="match status" value="1"/>
</dbReference>
<proteinExistence type="predicted"/>
<name>A0A0G0GV15_9BACT</name>
<evidence type="ECO:0000259" key="1">
    <source>
        <dbReference type="Pfam" id="PF04471"/>
    </source>
</evidence>
<protein>
    <recommendedName>
        <fullName evidence="1">Restriction endonuclease type IV Mrr domain-containing protein</fullName>
    </recommendedName>
</protein>
<dbReference type="GO" id="GO:0009307">
    <property type="term" value="P:DNA restriction-modification system"/>
    <property type="evidence" value="ECO:0007669"/>
    <property type="project" value="InterPro"/>
</dbReference>
<dbReference type="InterPro" id="IPR007560">
    <property type="entry name" value="Restrct_endonuc_IV_Mrr"/>
</dbReference>
<evidence type="ECO:0000313" key="3">
    <source>
        <dbReference type="Proteomes" id="UP000033876"/>
    </source>
</evidence>
<dbReference type="InterPro" id="IPR011856">
    <property type="entry name" value="tRNA_endonuc-like_dom_sf"/>
</dbReference>
<dbReference type="InterPro" id="IPR011335">
    <property type="entry name" value="Restrct_endonuc-II-like"/>
</dbReference>
<dbReference type="GO" id="GO:0004519">
    <property type="term" value="F:endonuclease activity"/>
    <property type="evidence" value="ECO:0007669"/>
    <property type="project" value="InterPro"/>
</dbReference>
<dbReference type="EMBL" id="LBTF01000034">
    <property type="protein sequence ID" value="KKQ34863.1"/>
    <property type="molecule type" value="Genomic_DNA"/>
</dbReference>
<dbReference type="SUPFAM" id="SSF52980">
    <property type="entry name" value="Restriction endonuclease-like"/>
    <property type="match status" value="1"/>
</dbReference>
<accession>A0A0G0GV15</accession>
<reference evidence="2 3" key="1">
    <citation type="journal article" date="2015" name="Nature">
        <title>rRNA introns, odd ribosomes, and small enigmatic genomes across a large radiation of phyla.</title>
        <authorList>
            <person name="Brown C.T."/>
            <person name="Hug L.A."/>
            <person name="Thomas B.C."/>
            <person name="Sharon I."/>
            <person name="Castelle C.J."/>
            <person name="Singh A."/>
            <person name="Wilkins M.J."/>
            <person name="Williams K.H."/>
            <person name="Banfield J.F."/>
        </authorList>
    </citation>
    <scope>NUCLEOTIDE SEQUENCE [LARGE SCALE GENOMIC DNA]</scope>
</reference>